<dbReference type="EMBL" id="QLLR01000013">
    <property type="protein sequence ID" value="RAJ29545.1"/>
    <property type="molecule type" value="Genomic_DNA"/>
</dbReference>
<dbReference type="RefSeq" id="WP_111634271.1">
    <property type="nucleotide sequence ID" value="NZ_QLLR01000013.1"/>
</dbReference>
<dbReference type="Pfam" id="PF12867">
    <property type="entry name" value="DinB_2"/>
    <property type="match status" value="1"/>
</dbReference>
<feature type="domain" description="DinB-like" evidence="1">
    <location>
        <begin position="9"/>
        <end position="144"/>
    </location>
</feature>
<accession>A0A327SMA1</accession>
<evidence type="ECO:0000313" key="2">
    <source>
        <dbReference type="EMBL" id="RAJ29545.1"/>
    </source>
</evidence>
<dbReference type="InterPro" id="IPR024775">
    <property type="entry name" value="DinB-like"/>
</dbReference>
<proteinExistence type="predicted"/>
<dbReference type="SUPFAM" id="SSF109854">
    <property type="entry name" value="DinB/YfiT-like putative metalloenzymes"/>
    <property type="match status" value="1"/>
</dbReference>
<evidence type="ECO:0000259" key="1">
    <source>
        <dbReference type="Pfam" id="PF12867"/>
    </source>
</evidence>
<dbReference type="InterPro" id="IPR034660">
    <property type="entry name" value="DinB/YfiT-like"/>
</dbReference>
<reference evidence="2 3" key="1">
    <citation type="submission" date="2018-06" db="EMBL/GenBank/DDBJ databases">
        <title>Genomic Encyclopedia of Archaeal and Bacterial Type Strains, Phase II (KMG-II): from individual species to whole genera.</title>
        <authorList>
            <person name="Goeker M."/>
        </authorList>
    </citation>
    <scope>NUCLEOTIDE SEQUENCE [LARGE SCALE GENOMIC DNA]</scope>
    <source>
        <strain evidence="2 3">DSM 14825</strain>
    </source>
</reference>
<name>A0A327SMA1_9SPHI</name>
<comment type="caution">
    <text evidence="2">The sequence shown here is derived from an EMBL/GenBank/DDBJ whole genome shotgun (WGS) entry which is preliminary data.</text>
</comment>
<gene>
    <name evidence="2" type="ORF">LY11_02808</name>
</gene>
<evidence type="ECO:0000313" key="3">
    <source>
        <dbReference type="Proteomes" id="UP000249754"/>
    </source>
</evidence>
<dbReference type="OrthoDB" id="4295522at2"/>
<protein>
    <submittedName>
        <fullName evidence="2">DinB family protein</fullName>
    </submittedName>
</protein>
<dbReference type="Gene3D" id="1.20.120.450">
    <property type="entry name" value="dinb family like domain"/>
    <property type="match status" value="1"/>
</dbReference>
<dbReference type="AlphaFoldDB" id="A0A327SMA1"/>
<sequence length="155" mass="17748">MDQIIDNVRQVRANFIESISGLSAEQLNEIPEGFNNNIIWNMAHLVAAHQGISYIRAGLETFVDKEFYLSYTGGTKPNGLVSEEKIAEIKLLLISTLDQFKVDYHNRIFDNYKGWTTRYGVNLNSIDDATNFLSFHEGMHLGYIMALKRLIFKNI</sequence>
<dbReference type="Proteomes" id="UP000249754">
    <property type="component" value="Unassembled WGS sequence"/>
</dbReference>
<organism evidence="2 3">
    <name type="scientific">Pedobacter cryoconitis</name>
    <dbReference type="NCBI Taxonomy" id="188932"/>
    <lineage>
        <taxon>Bacteria</taxon>
        <taxon>Pseudomonadati</taxon>
        <taxon>Bacteroidota</taxon>
        <taxon>Sphingobacteriia</taxon>
        <taxon>Sphingobacteriales</taxon>
        <taxon>Sphingobacteriaceae</taxon>
        <taxon>Pedobacter</taxon>
    </lineage>
</organism>